<protein>
    <submittedName>
        <fullName evidence="1">Uncharacterized protein</fullName>
    </submittedName>
</protein>
<comment type="caution">
    <text evidence="1">The sequence shown here is derived from an EMBL/GenBank/DDBJ whole genome shotgun (WGS) entry which is preliminary data.</text>
</comment>
<keyword evidence="2" id="KW-1185">Reference proteome</keyword>
<dbReference type="Proteomes" id="UP001054945">
    <property type="component" value="Unassembled WGS sequence"/>
</dbReference>
<sequence>MIDFAYFVTALTKLNSHSLWEVRLYITPSSVLKYSIFYSSCSQTVTANSSRAHQKTSAEMHKELPTPKRIRLHSILAFPECHFEFNNISSIVKLLHNYLTSLDYCKLFTISRALPKTSCEMHKELRRAPDHKANAVSLNFNIPRMSFPIIILVRIWIRMDRDKDLDLDLYYPGSGKI</sequence>
<accession>A0AAV4U1N8</accession>
<organism evidence="1 2">
    <name type="scientific">Caerostris extrusa</name>
    <name type="common">Bark spider</name>
    <name type="synonym">Caerostris bankana</name>
    <dbReference type="NCBI Taxonomy" id="172846"/>
    <lineage>
        <taxon>Eukaryota</taxon>
        <taxon>Metazoa</taxon>
        <taxon>Ecdysozoa</taxon>
        <taxon>Arthropoda</taxon>
        <taxon>Chelicerata</taxon>
        <taxon>Arachnida</taxon>
        <taxon>Araneae</taxon>
        <taxon>Araneomorphae</taxon>
        <taxon>Entelegynae</taxon>
        <taxon>Araneoidea</taxon>
        <taxon>Araneidae</taxon>
        <taxon>Caerostris</taxon>
    </lineage>
</organism>
<reference evidence="1 2" key="1">
    <citation type="submission" date="2021-06" db="EMBL/GenBank/DDBJ databases">
        <title>Caerostris extrusa draft genome.</title>
        <authorList>
            <person name="Kono N."/>
            <person name="Arakawa K."/>
        </authorList>
    </citation>
    <scope>NUCLEOTIDE SEQUENCE [LARGE SCALE GENOMIC DNA]</scope>
</reference>
<evidence type="ECO:0000313" key="2">
    <source>
        <dbReference type="Proteomes" id="UP001054945"/>
    </source>
</evidence>
<name>A0AAV4U1N8_CAEEX</name>
<gene>
    <name evidence="1" type="ORF">CEXT_780121</name>
</gene>
<dbReference type="AlphaFoldDB" id="A0AAV4U1N8"/>
<evidence type="ECO:0000313" key="1">
    <source>
        <dbReference type="EMBL" id="GIY51624.1"/>
    </source>
</evidence>
<proteinExistence type="predicted"/>
<dbReference type="EMBL" id="BPLR01012133">
    <property type="protein sequence ID" value="GIY51624.1"/>
    <property type="molecule type" value="Genomic_DNA"/>
</dbReference>